<organism evidence="2 3">
    <name type="scientific">Mucilaginibacter gilvus</name>
    <dbReference type="NCBI Taxonomy" id="2305909"/>
    <lineage>
        <taxon>Bacteria</taxon>
        <taxon>Pseudomonadati</taxon>
        <taxon>Bacteroidota</taxon>
        <taxon>Sphingobacteriia</taxon>
        <taxon>Sphingobacteriales</taxon>
        <taxon>Sphingobacteriaceae</taxon>
        <taxon>Mucilaginibacter</taxon>
    </lineage>
</organism>
<sequence>MRYLSLLILVVSLALSACKKDGVDTDYDKSYSAWLSFKKSSNNSYSYVTYYGSVFGYHSQSKITVQNGKVVGRDFLQIRQTSNAGVVDTLKKWAESGAALNTHENGFAALTLNQVYAKAKGEWLNVNKTDNYVYLETTNNGIISSAGYVPKNCADDCFIGINIKDVNVYVKEIK</sequence>
<protein>
    <recommendedName>
        <fullName evidence="4">Lipoprotein</fullName>
    </recommendedName>
</protein>
<evidence type="ECO:0000256" key="1">
    <source>
        <dbReference type="SAM" id="SignalP"/>
    </source>
</evidence>
<keyword evidence="3" id="KW-1185">Reference proteome</keyword>
<comment type="caution">
    <text evidence="2">The sequence shown here is derived from an EMBL/GenBank/DDBJ whole genome shotgun (WGS) entry which is preliminary data.</text>
</comment>
<dbReference type="OrthoDB" id="666398at2"/>
<feature type="chain" id="PRO_5018681089" description="Lipoprotein" evidence="1">
    <location>
        <begin position="20"/>
        <end position="174"/>
    </location>
</feature>
<accession>A0A3S3UTT8</accession>
<proteinExistence type="predicted"/>
<dbReference type="AlphaFoldDB" id="A0A3S3UTT8"/>
<dbReference type="Proteomes" id="UP000286701">
    <property type="component" value="Unassembled WGS sequence"/>
</dbReference>
<dbReference type="RefSeq" id="WP_128533705.1">
    <property type="nucleotide sequence ID" value="NZ_SBIW01000003.1"/>
</dbReference>
<evidence type="ECO:0008006" key="4">
    <source>
        <dbReference type="Google" id="ProtNLM"/>
    </source>
</evidence>
<keyword evidence="1" id="KW-0732">Signal</keyword>
<dbReference type="EMBL" id="SBIW01000003">
    <property type="protein sequence ID" value="RWY54270.1"/>
    <property type="molecule type" value="Genomic_DNA"/>
</dbReference>
<gene>
    <name evidence="2" type="ORF">EPL05_09555</name>
</gene>
<feature type="signal peptide" evidence="1">
    <location>
        <begin position="1"/>
        <end position="19"/>
    </location>
</feature>
<dbReference type="PROSITE" id="PS51257">
    <property type="entry name" value="PROKAR_LIPOPROTEIN"/>
    <property type="match status" value="1"/>
</dbReference>
<name>A0A3S3UTT8_9SPHI</name>
<reference evidence="2 3" key="1">
    <citation type="submission" date="2019-01" db="EMBL/GenBank/DDBJ databases">
        <title>Mucilaginibacter antarcticum sp. nov., isolated from antarctic soil.</title>
        <authorList>
            <person name="Yan Y.-Q."/>
            <person name="Du Z.-J."/>
        </authorList>
    </citation>
    <scope>NUCLEOTIDE SEQUENCE [LARGE SCALE GENOMIC DNA]</scope>
    <source>
        <strain evidence="2 3">F01003</strain>
    </source>
</reference>
<evidence type="ECO:0000313" key="2">
    <source>
        <dbReference type="EMBL" id="RWY54270.1"/>
    </source>
</evidence>
<evidence type="ECO:0000313" key="3">
    <source>
        <dbReference type="Proteomes" id="UP000286701"/>
    </source>
</evidence>